<dbReference type="InterPro" id="IPR035644">
    <property type="entry name" value="MraZ_C"/>
</dbReference>
<keyword evidence="4 7" id="KW-0805">Transcription regulation</keyword>
<dbReference type="FunFam" id="3.40.1550.20:FF:000002">
    <property type="entry name" value="Transcriptional regulator MraZ"/>
    <property type="match status" value="1"/>
</dbReference>
<dbReference type="HAMAP" id="MF_01008">
    <property type="entry name" value="MraZ"/>
    <property type="match status" value="1"/>
</dbReference>
<dbReference type="InterPro" id="IPR007159">
    <property type="entry name" value="SpoVT-AbrB_dom"/>
</dbReference>
<dbReference type="RefSeq" id="WP_134212311.1">
    <property type="nucleotide sequence ID" value="NZ_QFFZ01000003.1"/>
</dbReference>
<organism evidence="9 10">
    <name type="scientific">Pelotomaculum propionicicum</name>
    <dbReference type="NCBI Taxonomy" id="258475"/>
    <lineage>
        <taxon>Bacteria</taxon>
        <taxon>Bacillati</taxon>
        <taxon>Bacillota</taxon>
        <taxon>Clostridia</taxon>
        <taxon>Eubacteriales</taxon>
        <taxon>Desulfotomaculaceae</taxon>
        <taxon>Pelotomaculum</taxon>
    </lineage>
</organism>
<comment type="subcellular location">
    <subcellularLocation>
        <location evidence="7">Cytoplasm</location>
        <location evidence="7">Nucleoid</location>
    </subcellularLocation>
</comment>
<evidence type="ECO:0000313" key="10">
    <source>
        <dbReference type="Proteomes" id="UP000297597"/>
    </source>
</evidence>
<dbReference type="GO" id="GO:0005737">
    <property type="term" value="C:cytoplasm"/>
    <property type="evidence" value="ECO:0007669"/>
    <property type="project" value="UniProtKB-UniRule"/>
</dbReference>
<dbReference type="InterPro" id="IPR003444">
    <property type="entry name" value="MraZ"/>
</dbReference>
<dbReference type="AlphaFoldDB" id="A0A4Y7RWQ7"/>
<keyword evidence="3" id="KW-0677">Repeat</keyword>
<dbReference type="SUPFAM" id="SSF89447">
    <property type="entry name" value="AbrB/MazE/MraZ-like"/>
    <property type="match status" value="1"/>
</dbReference>
<dbReference type="GO" id="GO:0003700">
    <property type="term" value="F:DNA-binding transcription factor activity"/>
    <property type="evidence" value="ECO:0007669"/>
    <property type="project" value="UniProtKB-UniRule"/>
</dbReference>
<dbReference type="GO" id="GO:2000143">
    <property type="term" value="P:negative regulation of DNA-templated transcription initiation"/>
    <property type="evidence" value="ECO:0007669"/>
    <property type="project" value="TreeGrafter"/>
</dbReference>
<dbReference type="PANTHER" id="PTHR34701:SF1">
    <property type="entry name" value="TRANSCRIPTIONAL REGULATOR MRAZ"/>
    <property type="match status" value="1"/>
</dbReference>
<keyword evidence="6 7" id="KW-0804">Transcription</keyword>
<reference evidence="9 10" key="1">
    <citation type="journal article" date="2018" name="Environ. Microbiol.">
        <title>Novel energy conservation strategies and behaviour of Pelotomaculum schinkii driving syntrophic propionate catabolism.</title>
        <authorList>
            <person name="Hidalgo-Ahumada C.A.P."/>
            <person name="Nobu M.K."/>
            <person name="Narihiro T."/>
            <person name="Tamaki H."/>
            <person name="Liu W.T."/>
            <person name="Kamagata Y."/>
            <person name="Stams A.J.M."/>
            <person name="Imachi H."/>
            <person name="Sousa D.Z."/>
        </authorList>
    </citation>
    <scope>NUCLEOTIDE SEQUENCE [LARGE SCALE GENOMIC DNA]</scope>
    <source>
        <strain evidence="9 10">MGP</strain>
    </source>
</reference>
<feature type="domain" description="SpoVT-AbrB" evidence="8">
    <location>
        <begin position="76"/>
        <end position="119"/>
    </location>
</feature>
<dbReference type="GO" id="GO:0000976">
    <property type="term" value="F:transcription cis-regulatory region binding"/>
    <property type="evidence" value="ECO:0007669"/>
    <property type="project" value="TreeGrafter"/>
</dbReference>
<dbReference type="Gene3D" id="3.40.1550.20">
    <property type="entry name" value="Transcriptional regulator MraZ domain"/>
    <property type="match status" value="1"/>
</dbReference>
<name>A0A4Y7RWQ7_9FIRM</name>
<comment type="caution">
    <text evidence="9">The sequence shown here is derived from an EMBL/GenBank/DDBJ whole genome shotgun (WGS) entry which is preliminary data.</text>
</comment>
<dbReference type="InterPro" id="IPR020603">
    <property type="entry name" value="MraZ_dom"/>
</dbReference>
<evidence type="ECO:0000256" key="5">
    <source>
        <dbReference type="ARBA" id="ARBA00023125"/>
    </source>
</evidence>
<evidence type="ECO:0000256" key="6">
    <source>
        <dbReference type="ARBA" id="ARBA00023163"/>
    </source>
</evidence>
<gene>
    <name evidence="7 9" type="primary">mraZ</name>
    <name evidence="9" type="ORF">Pmgp_00418</name>
</gene>
<dbReference type="NCBIfam" id="TIGR00242">
    <property type="entry name" value="division/cell wall cluster transcriptional repressor MraZ"/>
    <property type="match status" value="1"/>
</dbReference>
<evidence type="ECO:0000256" key="7">
    <source>
        <dbReference type="HAMAP-Rule" id="MF_01008"/>
    </source>
</evidence>
<accession>A0A4Y7RWQ7</accession>
<dbReference type="PROSITE" id="PS51740">
    <property type="entry name" value="SPOVT_ABRB"/>
    <property type="match status" value="2"/>
</dbReference>
<evidence type="ECO:0000256" key="1">
    <source>
        <dbReference type="ARBA" id="ARBA00013860"/>
    </source>
</evidence>
<dbReference type="CDD" id="cd16320">
    <property type="entry name" value="MraZ_N"/>
    <property type="match status" value="1"/>
</dbReference>
<evidence type="ECO:0000256" key="3">
    <source>
        <dbReference type="ARBA" id="ARBA00022737"/>
    </source>
</evidence>
<evidence type="ECO:0000256" key="4">
    <source>
        <dbReference type="ARBA" id="ARBA00023015"/>
    </source>
</evidence>
<dbReference type="PANTHER" id="PTHR34701">
    <property type="entry name" value="TRANSCRIPTIONAL REGULATOR MRAZ"/>
    <property type="match status" value="1"/>
</dbReference>
<sequence length="145" mass="16536">MFMGEYQHNIDPKGRLFIPARFREGLGDSFVITKGLDGCLFAYPQPEWDALEQKLKSLPFTKGDARAFVRFFFSGAAICEADKQGRILIPGNLREFAHLEKDVVVIGVSSRVEIWAKRQWDEYNARAAESYEEIAEKIVDFDLGI</sequence>
<keyword evidence="10" id="KW-1185">Reference proteome</keyword>
<evidence type="ECO:0000313" key="9">
    <source>
        <dbReference type="EMBL" id="TEB13122.1"/>
    </source>
</evidence>
<keyword evidence="2 7" id="KW-0963">Cytoplasm</keyword>
<dbReference type="Pfam" id="PF02381">
    <property type="entry name" value="MraZ"/>
    <property type="match status" value="2"/>
</dbReference>
<comment type="similarity">
    <text evidence="7">Belongs to the MraZ family.</text>
</comment>
<dbReference type="OrthoDB" id="9807753at2"/>
<dbReference type="InterPro" id="IPR035642">
    <property type="entry name" value="MraZ_N"/>
</dbReference>
<dbReference type="Proteomes" id="UP000297597">
    <property type="component" value="Unassembled WGS sequence"/>
</dbReference>
<dbReference type="CDD" id="cd16321">
    <property type="entry name" value="MraZ_C"/>
    <property type="match status" value="1"/>
</dbReference>
<proteinExistence type="inferred from homology"/>
<evidence type="ECO:0000259" key="8">
    <source>
        <dbReference type="PROSITE" id="PS51740"/>
    </source>
</evidence>
<feature type="domain" description="SpoVT-AbrB" evidence="8">
    <location>
        <begin position="5"/>
        <end position="47"/>
    </location>
</feature>
<evidence type="ECO:0000256" key="2">
    <source>
        <dbReference type="ARBA" id="ARBA00022490"/>
    </source>
</evidence>
<dbReference type="InterPro" id="IPR038619">
    <property type="entry name" value="MraZ_sf"/>
</dbReference>
<dbReference type="GO" id="GO:0009295">
    <property type="term" value="C:nucleoid"/>
    <property type="evidence" value="ECO:0007669"/>
    <property type="project" value="UniProtKB-SubCell"/>
</dbReference>
<comment type="subunit">
    <text evidence="7">Forms oligomers.</text>
</comment>
<keyword evidence="5 7" id="KW-0238">DNA-binding</keyword>
<dbReference type="EMBL" id="QFFZ01000003">
    <property type="protein sequence ID" value="TEB13122.1"/>
    <property type="molecule type" value="Genomic_DNA"/>
</dbReference>
<protein>
    <recommendedName>
        <fullName evidence="1 7">Transcriptional regulator MraZ</fullName>
    </recommendedName>
</protein>
<dbReference type="InterPro" id="IPR037914">
    <property type="entry name" value="SpoVT-AbrB_sf"/>
</dbReference>